<organism evidence="3 4">
    <name type="scientific">Azospirillum doebereinerae</name>
    <dbReference type="NCBI Taxonomy" id="92933"/>
    <lineage>
        <taxon>Bacteria</taxon>
        <taxon>Pseudomonadati</taxon>
        <taxon>Pseudomonadota</taxon>
        <taxon>Alphaproteobacteria</taxon>
        <taxon>Rhodospirillales</taxon>
        <taxon>Azospirillaceae</taxon>
        <taxon>Azospirillum</taxon>
    </lineage>
</organism>
<evidence type="ECO:0000313" key="4">
    <source>
        <dbReference type="Proteomes" id="UP000280346"/>
    </source>
</evidence>
<dbReference type="AlphaFoldDB" id="A0A433IZY5"/>
<feature type="domain" description="DUF2382" evidence="2">
    <location>
        <begin position="303"/>
        <end position="409"/>
    </location>
</feature>
<evidence type="ECO:0000256" key="1">
    <source>
        <dbReference type="SAM" id="MobiDB-lite"/>
    </source>
</evidence>
<dbReference type="EMBL" id="RZIJ01000044">
    <property type="protein sequence ID" value="RUQ61438.1"/>
    <property type="molecule type" value="Genomic_DNA"/>
</dbReference>
<evidence type="ECO:0000313" key="3">
    <source>
        <dbReference type="EMBL" id="RUQ61438.1"/>
    </source>
</evidence>
<accession>A0A433IZY5</accession>
<reference evidence="3 4" key="1">
    <citation type="submission" date="2018-12" db="EMBL/GenBank/DDBJ databases">
        <authorList>
            <person name="Yang Y."/>
        </authorList>
    </citation>
    <scope>NUCLEOTIDE SEQUENCE [LARGE SCALE GENOMIC DNA]</scope>
    <source>
        <strain evidence="3 4">GSF71</strain>
    </source>
</reference>
<dbReference type="InterPro" id="IPR019060">
    <property type="entry name" value="DUF2382"/>
</dbReference>
<feature type="compositionally biased region" description="Basic and acidic residues" evidence="1">
    <location>
        <begin position="394"/>
        <end position="417"/>
    </location>
</feature>
<dbReference type="OrthoDB" id="7305325at2"/>
<keyword evidence="4" id="KW-1185">Reference proteome</keyword>
<feature type="region of interest" description="Disordered" evidence="1">
    <location>
        <begin position="147"/>
        <end position="184"/>
    </location>
</feature>
<name>A0A433IZY5_9PROT</name>
<proteinExistence type="predicted"/>
<dbReference type="InterPro" id="IPR052967">
    <property type="entry name" value="Stress_Response_Assoc"/>
</dbReference>
<feature type="region of interest" description="Disordered" evidence="1">
    <location>
        <begin position="388"/>
        <end position="417"/>
    </location>
</feature>
<gene>
    <name evidence="3" type="ORF">EJ913_29645</name>
</gene>
<dbReference type="Proteomes" id="UP000280346">
    <property type="component" value="Unassembled WGS sequence"/>
</dbReference>
<dbReference type="PANTHER" id="PTHR38463:SF1">
    <property type="entry name" value="STRESS RESPONSE PROTEIN YSNF"/>
    <property type="match status" value="1"/>
</dbReference>
<sequence>MQGSGRSGALPRWTFPKPSRGTIMETGPTEERVIVPLAEEHVTVHKTVRASGGVRVRKTVQETFQDIDETVTVQDVTVERVPIGRWIDQPVPERQEGDTTVIPIIEEVAVIETRLRLVEEIRVTRSESTRPLRTAVPVRREQVVVEDVSADGTVTNRPAIPRPDPPQPAPPQSNDSRAIPTPAPALRRTPMTTIIGLFTESNAASKAHKAILALGGQKADVRVFESGSKASAEDLRYALSGLEIEDKDIKALTGALERGALIVSALVSADQTDAVTEAMTDNGAQGTDVFENPETDTLVLPEVEETMGVAKTAVTSGIRATTKVTERPVQQTVTLTEETVQARRREVDRDLSPQEAETAFQEKTIEVTGVSEEAEIRKAARLIGEVEITKNSQQRKETVRDTVRKTEVETHKTGPRR</sequence>
<dbReference type="Pfam" id="PF09557">
    <property type="entry name" value="DUF2382"/>
    <property type="match status" value="2"/>
</dbReference>
<feature type="domain" description="DUF2382" evidence="2">
    <location>
        <begin position="36"/>
        <end position="145"/>
    </location>
</feature>
<comment type="caution">
    <text evidence="3">The sequence shown here is derived from an EMBL/GenBank/DDBJ whole genome shotgun (WGS) entry which is preliminary data.</text>
</comment>
<protein>
    <submittedName>
        <fullName evidence="3">DUF2382 domain-containing protein</fullName>
    </submittedName>
</protein>
<evidence type="ECO:0000259" key="2">
    <source>
        <dbReference type="Pfam" id="PF09557"/>
    </source>
</evidence>
<dbReference type="PANTHER" id="PTHR38463">
    <property type="entry name" value="STRESS RESPONSE PROTEIN YSNF"/>
    <property type="match status" value="1"/>
</dbReference>
<feature type="compositionally biased region" description="Pro residues" evidence="1">
    <location>
        <begin position="160"/>
        <end position="171"/>
    </location>
</feature>
<feature type="region of interest" description="Disordered" evidence="1">
    <location>
        <begin position="1"/>
        <end position="23"/>
    </location>
</feature>